<protein>
    <submittedName>
        <fullName evidence="1">Uncharacterized protein</fullName>
    </submittedName>
</protein>
<dbReference type="Proteomes" id="UP000452235">
    <property type="component" value="Unassembled WGS sequence"/>
</dbReference>
<comment type="caution">
    <text evidence="1">The sequence shown here is derived from an EMBL/GenBank/DDBJ whole genome shotgun (WGS) entry which is preliminary data.</text>
</comment>
<dbReference type="AlphaFoldDB" id="A0A5M3YVU8"/>
<accession>A0A5M3YVU8</accession>
<organism evidence="1 2">
    <name type="scientific">Aspergillus terreus</name>
    <dbReference type="NCBI Taxonomy" id="33178"/>
    <lineage>
        <taxon>Eukaryota</taxon>
        <taxon>Fungi</taxon>
        <taxon>Dikarya</taxon>
        <taxon>Ascomycota</taxon>
        <taxon>Pezizomycotina</taxon>
        <taxon>Eurotiomycetes</taxon>
        <taxon>Eurotiomycetidae</taxon>
        <taxon>Eurotiales</taxon>
        <taxon>Aspergillaceae</taxon>
        <taxon>Aspergillus</taxon>
        <taxon>Aspergillus subgen. Circumdati</taxon>
    </lineage>
</organism>
<reference evidence="1 2" key="1">
    <citation type="submission" date="2020-01" db="EMBL/GenBank/DDBJ databases">
        <title>Aspergillus terreus IFO 6365 whole genome shotgun sequence.</title>
        <authorList>
            <person name="Kanamasa S."/>
            <person name="Takahashi H."/>
        </authorList>
    </citation>
    <scope>NUCLEOTIDE SEQUENCE [LARGE SCALE GENOMIC DNA]</scope>
    <source>
        <strain evidence="1 2">IFO 6365</strain>
    </source>
</reference>
<evidence type="ECO:0000313" key="2">
    <source>
        <dbReference type="Proteomes" id="UP000452235"/>
    </source>
</evidence>
<proteinExistence type="predicted"/>
<dbReference type="OrthoDB" id="4472639at2759"/>
<keyword evidence="2" id="KW-1185">Reference proteome</keyword>
<sequence length="74" mass="8316">MESNVQKDVDYNAVLAQIHVNLQNALNTFGASSPQYHIVLDILKDCLRIIDTSKSHTLDPETLSVAMEFLELDE</sequence>
<dbReference type="EMBL" id="BLJY01000002">
    <property type="protein sequence ID" value="GFF13349.1"/>
    <property type="molecule type" value="Genomic_DNA"/>
</dbReference>
<name>A0A5M3YVU8_ASPTE</name>
<gene>
    <name evidence="1" type="ORF">ATEIFO6365_0002046000</name>
</gene>
<evidence type="ECO:0000313" key="1">
    <source>
        <dbReference type="EMBL" id="GFF13349.1"/>
    </source>
</evidence>